<dbReference type="Proteomes" id="UP000664628">
    <property type="component" value="Unassembled WGS sequence"/>
</dbReference>
<dbReference type="RefSeq" id="WP_207328464.1">
    <property type="nucleotide sequence ID" value="NZ_JAFMYW010000002.1"/>
</dbReference>
<keyword evidence="1" id="KW-0812">Transmembrane</keyword>
<evidence type="ECO:0000313" key="2">
    <source>
        <dbReference type="EMBL" id="MBO0948497.1"/>
    </source>
</evidence>
<accession>A0ABS3JHX1</accession>
<keyword evidence="1" id="KW-0472">Membrane</keyword>
<evidence type="ECO:0000313" key="3">
    <source>
        <dbReference type="Proteomes" id="UP000664628"/>
    </source>
</evidence>
<evidence type="ECO:0000256" key="1">
    <source>
        <dbReference type="SAM" id="Phobius"/>
    </source>
</evidence>
<proteinExistence type="predicted"/>
<protein>
    <submittedName>
        <fullName evidence="2">Uncharacterized protein</fullName>
    </submittedName>
</protein>
<comment type="caution">
    <text evidence="2">The sequence shown here is derived from an EMBL/GenBank/DDBJ whole genome shotgun (WGS) entry which is preliminary data.</text>
</comment>
<keyword evidence="3" id="KW-1185">Reference proteome</keyword>
<feature type="transmembrane region" description="Helical" evidence="1">
    <location>
        <begin position="20"/>
        <end position="44"/>
    </location>
</feature>
<organism evidence="2 3">
    <name type="scientific">Fibrella forsythiae</name>
    <dbReference type="NCBI Taxonomy" id="2817061"/>
    <lineage>
        <taxon>Bacteria</taxon>
        <taxon>Pseudomonadati</taxon>
        <taxon>Bacteroidota</taxon>
        <taxon>Cytophagia</taxon>
        <taxon>Cytophagales</taxon>
        <taxon>Spirosomataceae</taxon>
        <taxon>Fibrella</taxon>
    </lineage>
</organism>
<keyword evidence="1" id="KW-1133">Transmembrane helix</keyword>
<dbReference type="EMBL" id="JAFMYW010000002">
    <property type="protein sequence ID" value="MBO0948497.1"/>
    <property type="molecule type" value="Genomic_DNA"/>
</dbReference>
<reference evidence="2 3" key="1">
    <citation type="submission" date="2021-03" db="EMBL/GenBank/DDBJ databases">
        <title>Fibrella sp. HMF5405 genome sequencing and assembly.</title>
        <authorList>
            <person name="Kang H."/>
            <person name="Kim H."/>
            <person name="Bae S."/>
            <person name="Joh K."/>
        </authorList>
    </citation>
    <scope>NUCLEOTIDE SEQUENCE [LARGE SCALE GENOMIC DNA]</scope>
    <source>
        <strain evidence="2 3">HMF5405</strain>
    </source>
</reference>
<sequence>MGTFIDFWAQLFFRKYDYNFYEILILLCFVQRMMMLLFSVFLIFQELTHIQVEKLEGALGVPYFSWVIGQFFARKNQ</sequence>
<gene>
    <name evidence="2" type="ORF">J2I46_07905</name>
</gene>
<name>A0ABS3JHX1_9BACT</name>